<evidence type="ECO:0000313" key="3">
    <source>
        <dbReference type="EMBL" id="KAH7293670.1"/>
    </source>
</evidence>
<dbReference type="PANTHER" id="PTHR22957:SF689">
    <property type="entry name" value="TBC1 DOMAIN FAMILY MEMBER 15-LIKE"/>
    <property type="match status" value="1"/>
</dbReference>
<dbReference type="FunFam" id="1.10.8.270:FF:000025">
    <property type="entry name" value="TBC1 domain family member 15-like"/>
    <property type="match status" value="1"/>
</dbReference>
<dbReference type="EMBL" id="CM035433">
    <property type="protein sequence ID" value="KAH7293670.1"/>
    <property type="molecule type" value="Genomic_DNA"/>
</dbReference>
<dbReference type="PROSITE" id="PS50086">
    <property type="entry name" value="TBC_RABGAP"/>
    <property type="match status" value="1"/>
</dbReference>
<dbReference type="InterPro" id="IPR035969">
    <property type="entry name" value="Rab-GAP_TBC_sf"/>
</dbReference>
<name>A0A8T2RCG9_CERRI</name>
<reference evidence="3" key="1">
    <citation type="submission" date="2021-08" db="EMBL/GenBank/DDBJ databases">
        <title>WGS assembly of Ceratopteris richardii.</title>
        <authorList>
            <person name="Marchant D.B."/>
            <person name="Chen G."/>
            <person name="Jenkins J."/>
            <person name="Shu S."/>
            <person name="Leebens-Mack J."/>
            <person name="Grimwood J."/>
            <person name="Schmutz J."/>
            <person name="Soltis P."/>
            <person name="Soltis D."/>
            <person name="Chen Z.-H."/>
        </authorList>
    </citation>
    <scope>NUCLEOTIDE SEQUENCE</scope>
    <source>
        <strain evidence="3">Whitten #5841</strain>
        <tissue evidence="3">Leaf</tissue>
    </source>
</reference>
<feature type="region of interest" description="Disordered" evidence="1">
    <location>
        <begin position="144"/>
        <end position="200"/>
    </location>
</feature>
<evidence type="ECO:0000313" key="4">
    <source>
        <dbReference type="Proteomes" id="UP000825935"/>
    </source>
</evidence>
<accession>A0A8T2RCG9</accession>
<dbReference type="InterPro" id="IPR000195">
    <property type="entry name" value="Rab-GAP-TBC_dom"/>
</dbReference>
<proteinExistence type="predicted"/>
<feature type="compositionally biased region" description="Basic and acidic residues" evidence="1">
    <location>
        <begin position="162"/>
        <end position="173"/>
    </location>
</feature>
<gene>
    <name evidence="3" type="ORF">KP509_28G036300</name>
</gene>
<dbReference type="OrthoDB" id="10264062at2759"/>
<dbReference type="Pfam" id="PF00566">
    <property type="entry name" value="RabGAP-TBC"/>
    <property type="match status" value="1"/>
</dbReference>
<feature type="compositionally biased region" description="Polar residues" evidence="1">
    <location>
        <begin position="144"/>
        <end position="159"/>
    </location>
</feature>
<dbReference type="PANTHER" id="PTHR22957">
    <property type="entry name" value="TBC1 DOMAIN FAMILY MEMBER GTPASE-ACTIVATING PROTEIN"/>
    <property type="match status" value="1"/>
</dbReference>
<organism evidence="3 4">
    <name type="scientific">Ceratopteris richardii</name>
    <name type="common">Triangle waterfern</name>
    <dbReference type="NCBI Taxonomy" id="49495"/>
    <lineage>
        <taxon>Eukaryota</taxon>
        <taxon>Viridiplantae</taxon>
        <taxon>Streptophyta</taxon>
        <taxon>Embryophyta</taxon>
        <taxon>Tracheophyta</taxon>
        <taxon>Polypodiopsida</taxon>
        <taxon>Polypodiidae</taxon>
        <taxon>Polypodiales</taxon>
        <taxon>Pteridineae</taxon>
        <taxon>Pteridaceae</taxon>
        <taxon>Parkerioideae</taxon>
        <taxon>Ceratopteris</taxon>
    </lineage>
</organism>
<feature type="domain" description="Rab-GAP TBC" evidence="2">
    <location>
        <begin position="58"/>
        <end position="360"/>
    </location>
</feature>
<dbReference type="OMA" id="TFCHWLL"/>
<feature type="compositionally biased region" description="Polar residues" evidence="1">
    <location>
        <begin position="175"/>
        <end position="185"/>
    </location>
</feature>
<dbReference type="GO" id="GO:0005096">
    <property type="term" value="F:GTPase activator activity"/>
    <property type="evidence" value="ECO:0007669"/>
    <property type="project" value="TreeGrafter"/>
</dbReference>
<dbReference type="SMART" id="SM00164">
    <property type="entry name" value="TBC"/>
    <property type="match status" value="1"/>
</dbReference>
<dbReference type="Gene3D" id="1.10.472.80">
    <property type="entry name" value="Ypt/Rab-GAP domain of gyp1p, domain 3"/>
    <property type="match status" value="1"/>
</dbReference>
<sequence length="484" mass="55213">MGDPDSPYKIRSDSGEVIESRFQPKAGKVLSEKKWRAAFDKQGRLDISKVLVRIQGGGVDPSIREEVWEFLLGCFAPDSTYVERATLRKSRREEYFQIKAECQKLDPAVGSGTVVTLPRVGENGPVNDIGRESDELPRSIVSLIQQDSRQKENNTTPLSSRGMDDEQTSHRAQFDFSNRVTAGETQNDEDARRVAAGNSTQENKVLEWKTTLHQIGLDVVRTDRSLEFYEKPSNLAKLWDILAIYSWLDPDIGYCQGMSDLCSPMVVLFHNEADAFWCFERLMHRLRENFRCTDQAVGVQKQLANLGLVLQVIDPKLYKHLDELGGGSFIFAFRMLMVLFRREFSFSDSLYLWEIMWALEFDPDEGHPSDVRGKQPVIHVSRHPIRDGWILRRGRTLYKWGKFERQNIKYGEGDAHEIPIVVFCAASIFESQRLRLQGAVGLDEVLKILNDVTGKLDAKKACKEALKLHKKYLLKAASMGGRRH</sequence>
<keyword evidence="4" id="KW-1185">Reference proteome</keyword>
<dbReference type="Proteomes" id="UP000825935">
    <property type="component" value="Chromosome 28"/>
</dbReference>
<dbReference type="Gene3D" id="1.10.8.270">
    <property type="entry name" value="putative rabgap domain of human tbc1 domain family member 14 like domains"/>
    <property type="match status" value="1"/>
</dbReference>
<comment type="caution">
    <text evidence="3">The sequence shown here is derived from an EMBL/GenBank/DDBJ whole genome shotgun (WGS) entry which is preliminary data.</text>
</comment>
<dbReference type="AlphaFoldDB" id="A0A8T2RCG9"/>
<evidence type="ECO:0000259" key="2">
    <source>
        <dbReference type="PROSITE" id="PS50086"/>
    </source>
</evidence>
<evidence type="ECO:0000256" key="1">
    <source>
        <dbReference type="SAM" id="MobiDB-lite"/>
    </source>
</evidence>
<protein>
    <recommendedName>
        <fullName evidence="2">Rab-GAP TBC domain-containing protein</fullName>
    </recommendedName>
</protein>
<dbReference type="SUPFAM" id="SSF47923">
    <property type="entry name" value="Ypt/Rab-GAP domain of gyp1p"/>
    <property type="match status" value="2"/>
</dbReference>